<keyword evidence="1" id="KW-0547">Nucleotide-binding</keyword>
<gene>
    <name evidence="6" type="ORF">PXEA_LOCUS10512</name>
</gene>
<dbReference type="PROSITE" id="PS51192">
    <property type="entry name" value="HELICASE_ATP_BIND_1"/>
    <property type="match status" value="1"/>
</dbReference>
<dbReference type="Proteomes" id="UP000784294">
    <property type="component" value="Unassembled WGS sequence"/>
</dbReference>
<dbReference type="InterPro" id="IPR011545">
    <property type="entry name" value="DEAD/DEAH_box_helicase_dom"/>
</dbReference>
<comment type="caution">
    <text evidence="6">The sequence shown here is derived from an EMBL/GenBank/DDBJ whole genome shotgun (WGS) entry which is preliminary data.</text>
</comment>
<dbReference type="AlphaFoldDB" id="A0A448WPR6"/>
<dbReference type="OrthoDB" id="434041at2759"/>
<evidence type="ECO:0000256" key="2">
    <source>
        <dbReference type="ARBA" id="ARBA00022801"/>
    </source>
</evidence>
<dbReference type="GO" id="GO:0003724">
    <property type="term" value="F:RNA helicase activity"/>
    <property type="evidence" value="ECO:0007669"/>
    <property type="project" value="TreeGrafter"/>
</dbReference>
<evidence type="ECO:0000259" key="5">
    <source>
        <dbReference type="PROSITE" id="PS51192"/>
    </source>
</evidence>
<dbReference type="GO" id="GO:0016787">
    <property type="term" value="F:hydrolase activity"/>
    <property type="evidence" value="ECO:0007669"/>
    <property type="project" value="UniProtKB-KW"/>
</dbReference>
<keyword evidence="7" id="KW-1185">Reference proteome</keyword>
<sequence length="157" mass="17113">CPELLVFYLEATSQIFYHQAITHPNISGRFIGVTFGYSSAGFQAVNELSVSFDDLHLSTNLLEGLHLGGFHRASPVQVKAIPIGKLGSDLIVQAKSGTGKTLVFSIILLESVNPREPHIQAMVISPTREIAFQSLNVIRHLACKIPELNCQLFIGGE</sequence>
<dbReference type="PANTHER" id="PTHR47959">
    <property type="entry name" value="ATP-DEPENDENT RNA HELICASE RHLE-RELATED"/>
    <property type="match status" value="1"/>
</dbReference>
<evidence type="ECO:0000256" key="4">
    <source>
        <dbReference type="ARBA" id="ARBA00022840"/>
    </source>
</evidence>
<reference evidence="6" key="1">
    <citation type="submission" date="2018-11" db="EMBL/GenBank/DDBJ databases">
        <authorList>
            <consortium name="Pathogen Informatics"/>
        </authorList>
    </citation>
    <scope>NUCLEOTIDE SEQUENCE</scope>
</reference>
<evidence type="ECO:0000313" key="6">
    <source>
        <dbReference type="EMBL" id="VEL17072.1"/>
    </source>
</evidence>
<feature type="domain" description="Helicase ATP-binding" evidence="5">
    <location>
        <begin position="81"/>
        <end position="157"/>
    </location>
</feature>
<evidence type="ECO:0000313" key="7">
    <source>
        <dbReference type="Proteomes" id="UP000784294"/>
    </source>
</evidence>
<keyword evidence="3" id="KW-0347">Helicase</keyword>
<organism evidence="6 7">
    <name type="scientific">Protopolystoma xenopodis</name>
    <dbReference type="NCBI Taxonomy" id="117903"/>
    <lineage>
        <taxon>Eukaryota</taxon>
        <taxon>Metazoa</taxon>
        <taxon>Spiralia</taxon>
        <taxon>Lophotrochozoa</taxon>
        <taxon>Platyhelminthes</taxon>
        <taxon>Monogenea</taxon>
        <taxon>Polyopisthocotylea</taxon>
        <taxon>Polystomatidea</taxon>
        <taxon>Polystomatidae</taxon>
        <taxon>Protopolystoma</taxon>
    </lineage>
</organism>
<dbReference type="PANTHER" id="PTHR47959:SF1">
    <property type="entry name" value="ATP-DEPENDENT RNA HELICASE DBPA"/>
    <property type="match status" value="1"/>
</dbReference>
<dbReference type="GO" id="GO:0005524">
    <property type="term" value="F:ATP binding"/>
    <property type="evidence" value="ECO:0007669"/>
    <property type="project" value="UniProtKB-KW"/>
</dbReference>
<dbReference type="InterPro" id="IPR027417">
    <property type="entry name" value="P-loop_NTPase"/>
</dbReference>
<dbReference type="InterPro" id="IPR050079">
    <property type="entry name" value="DEAD_box_RNA_helicase"/>
</dbReference>
<dbReference type="SUPFAM" id="SSF52540">
    <property type="entry name" value="P-loop containing nucleoside triphosphate hydrolases"/>
    <property type="match status" value="1"/>
</dbReference>
<evidence type="ECO:0000256" key="1">
    <source>
        <dbReference type="ARBA" id="ARBA00022741"/>
    </source>
</evidence>
<evidence type="ECO:0000256" key="3">
    <source>
        <dbReference type="ARBA" id="ARBA00022806"/>
    </source>
</evidence>
<feature type="non-terminal residue" evidence="6">
    <location>
        <position position="1"/>
    </location>
</feature>
<keyword evidence="4" id="KW-0067">ATP-binding</keyword>
<dbReference type="GO" id="GO:0003676">
    <property type="term" value="F:nucleic acid binding"/>
    <property type="evidence" value="ECO:0007669"/>
    <property type="project" value="InterPro"/>
</dbReference>
<proteinExistence type="predicted"/>
<dbReference type="InterPro" id="IPR014001">
    <property type="entry name" value="Helicase_ATP-bd"/>
</dbReference>
<accession>A0A448WPR6</accession>
<name>A0A448WPR6_9PLAT</name>
<keyword evidence="2" id="KW-0378">Hydrolase</keyword>
<dbReference type="Pfam" id="PF00270">
    <property type="entry name" value="DEAD"/>
    <property type="match status" value="1"/>
</dbReference>
<protein>
    <recommendedName>
        <fullName evidence="5">Helicase ATP-binding domain-containing protein</fullName>
    </recommendedName>
</protein>
<dbReference type="GO" id="GO:0005829">
    <property type="term" value="C:cytosol"/>
    <property type="evidence" value="ECO:0007669"/>
    <property type="project" value="TreeGrafter"/>
</dbReference>
<dbReference type="EMBL" id="CAAALY010030973">
    <property type="protein sequence ID" value="VEL17072.1"/>
    <property type="molecule type" value="Genomic_DNA"/>
</dbReference>
<dbReference type="Gene3D" id="3.40.50.300">
    <property type="entry name" value="P-loop containing nucleotide triphosphate hydrolases"/>
    <property type="match status" value="1"/>
</dbReference>